<comment type="caution">
    <text evidence="2">The sequence shown here is derived from an EMBL/GenBank/DDBJ whole genome shotgun (WGS) entry which is preliminary data.</text>
</comment>
<sequence length="214" mass="23244">MIFESVGKVRINIENGTITVEGWNESYVKVEYTATGEAGIITKMEGNELIIETPRRRFFRLFKNSPKGKVNVKINIPSDVPVQVAIANGSVNGRNALFELISGVNCDISLEGCRAETLATVSGRIRASIKTADSLTVATVNGPIELTLEELEDDVTVSSINGDIHIFLSEFCDAKIRANAVNGSIHIEDTHSINTGKYEVSVNTLNGSITIEFI</sequence>
<organism evidence="2 3">
    <name type="scientific">Thermococcus paralvinellae</name>
    <dbReference type="NCBI Taxonomy" id="582419"/>
    <lineage>
        <taxon>Archaea</taxon>
        <taxon>Methanobacteriati</taxon>
        <taxon>Methanobacteriota</taxon>
        <taxon>Thermococci</taxon>
        <taxon>Thermococcales</taxon>
        <taxon>Thermococcaceae</taxon>
        <taxon>Thermococcus</taxon>
    </lineage>
</organism>
<name>A0A833E1P0_9EURY</name>
<dbReference type="Pfam" id="PF13349">
    <property type="entry name" value="DUF4097"/>
    <property type="match status" value="1"/>
</dbReference>
<gene>
    <name evidence="2" type="ORF">EYH24_02245</name>
</gene>
<evidence type="ECO:0000313" key="3">
    <source>
        <dbReference type="Proteomes" id="UP000653692"/>
    </source>
</evidence>
<protein>
    <recommendedName>
        <fullName evidence="1">DUF4097 domain-containing protein</fullName>
    </recommendedName>
</protein>
<dbReference type="AlphaFoldDB" id="A0A833E1P0"/>
<dbReference type="InterPro" id="IPR025164">
    <property type="entry name" value="Toastrack_DUF4097"/>
</dbReference>
<dbReference type="Proteomes" id="UP000653692">
    <property type="component" value="Unassembled WGS sequence"/>
</dbReference>
<feature type="domain" description="DUF4097" evidence="1">
    <location>
        <begin position="107"/>
        <end position="212"/>
    </location>
</feature>
<proteinExistence type="predicted"/>
<accession>A0A833E1P0</accession>
<evidence type="ECO:0000313" key="2">
    <source>
        <dbReference type="EMBL" id="HIP88790.1"/>
    </source>
</evidence>
<reference evidence="2" key="1">
    <citation type="journal article" date="2020" name="ISME J.">
        <title>Gammaproteobacteria mediating utilization of methyl-, sulfur- and petroleum organic compounds in deep ocean hydrothermal plumes.</title>
        <authorList>
            <person name="Zhou Z."/>
            <person name="Liu Y."/>
            <person name="Pan J."/>
            <person name="Cron B.R."/>
            <person name="Toner B.M."/>
            <person name="Anantharaman K."/>
            <person name="Breier J.A."/>
            <person name="Dick G.J."/>
            <person name="Li M."/>
        </authorList>
    </citation>
    <scope>NUCLEOTIDE SEQUENCE</scope>
    <source>
        <strain evidence="2">SZUA-1476</strain>
    </source>
</reference>
<evidence type="ECO:0000259" key="1">
    <source>
        <dbReference type="Pfam" id="PF13349"/>
    </source>
</evidence>
<dbReference type="EMBL" id="DQUR01000077">
    <property type="protein sequence ID" value="HIP88790.1"/>
    <property type="molecule type" value="Genomic_DNA"/>
</dbReference>